<dbReference type="EMBL" id="APVG01000084">
    <property type="protein sequence ID" value="ENY70371.1"/>
    <property type="molecule type" value="Genomic_DNA"/>
</dbReference>
<reference evidence="1 2" key="1">
    <citation type="journal article" date="2013" name="Genome Announc.">
        <title>Draft Genome Sequence of the Aeromonas diversa Type Strain.</title>
        <authorList>
            <person name="Farfan M."/>
            <person name="Spataro N."/>
            <person name="Sanglas A."/>
            <person name="Albarral V."/>
            <person name="Loren J.G."/>
            <person name="Bosch E."/>
            <person name="Fuste M.C."/>
        </authorList>
    </citation>
    <scope>NUCLEOTIDE SEQUENCE [LARGE SCALE GENOMIC DNA]</scope>
    <source>
        <strain evidence="1 2">2478-85</strain>
    </source>
</reference>
<dbReference type="PATRIC" id="fig|1268237.3.peg.3663"/>
<dbReference type="OrthoDB" id="5591826at2"/>
<protein>
    <recommendedName>
        <fullName evidence="3">Lipoprotein</fullName>
    </recommendedName>
</protein>
<dbReference type="Proteomes" id="UP000023775">
    <property type="component" value="Unassembled WGS sequence"/>
</dbReference>
<comment type="caution">
    <text evidence="1">The sequence shown here is derived from an EMBL/GenBank/DDBJ whole genome shotgun (WGS) entry which is preliminary data.</text>
</comment>
<dbReference type="InterPro" id="IPR010352">
    <property type="entry name" value="DUF945"/>
</dbReference>
<evidence type="ECO:0008006" key="3">
    <source>
        <dbReference type="Google" id="ProtNLM"/>
    </source>
</evidence>
<gene>
    <name evidence="1" type="ORF">G114_18706</name>
</gene>
<dbReference type="RefSeq" id="WP_005363249.1">
    <property type="nucleotide sequence ID" value="NZ_APVG01000084.1"/>
</dbReference>
<keyword evidence="2" id="KW-1185">Reference proteome</keyword>
<sequence length="421" mass="45302">MKKRVTGGVVVLLLAGAAGSCWYTGKSIDEQIPVQFAKLQQESGLQLEWLPGESGLFRRDGDVKVTLTTEVLQRLGADASLDKPVDIYLHSRTTIFPLYGRTLVTLDKQRGDMAALLTELGLQGWEPTLDSRISYWNGRNASRLMLPEIKLDEQGSTIALHPLTLDYSGDLTGSGRVTFDWQGMQYRESDESLELTLAGASGSADLDRVAGIWMVPASEGKLASLSVKAGEAFTMTLQGMSSHSRLEGDTADTLGSQYETGFERLNLELEGEKVALSEGALALHLKGMDLEGYRDLAQANGGELDPAKLELALNKLLGRGMTLELDRLSARINGEPVAVKGNLVLSSTTLAQLTNGVDGWRALTGQFDATVSGKLGEALPQAAPALQSLTEMGYFKRDGDSLKADINLAQGKVTINSLPLM</sequence>
<organism evidence="1 2">
    <name type="scientific">Aeromonas diversa CDC 2478-85</name>
    <dbReference type="NCBI Taxonomy" id="1268237"/>
    <lineage>
        <taxon>Bacteria</taxon>
        <taxon>Pseudomonadati</taxon>
        <taxon>Pseudomonadota</taxon>
        <taxon>Gammaproteobacteria</taxon>
        <taxon>Aeromonadales</taxon>
        <taxon>Aeromonadaceae</taxon>
        <taxon>Aeromonas</taxon>
    </lineage>
</organism>
<accession>N9VG46</accession>
<evidence type="ECO:0000313" key="1">
    <source>
        <dbReference type="EMBL" id="ENY70371.1"/>
    </source>
</evidence>
<proteinExistence type="predicted"/>
<evidence type="ECO:0000313" key="2">
    <source>
        <dbReference type="Proteomes" id="UP000023775"/>
    </source>
</evidence>
<dbReference type="AlphaFoldDB" id="N9VG46"/>
<dbReference type="eggNOG" id="COG4093">
    <property type="taxonomic scope" value="Bacteria"/>
</dbReference>
<dbReference type="PROSITE" id="PS51257">
    <property type="entry name" value="PROKAR_LIPOPROTEIN"/>
    <property type="match status" value="1"/>
</dbReference>
<dbReference type="Pfam" id="PF06097">
    <property type="entry name" value="DUF945"/>
    <property type="match status" value="1"/>
</dbReference>
<name>N9VG46_9GAMM</name>